<dbReference type="InterPro" id="IPR050266">
    <property type="entry name" value="AB_hydrolase_sf"/>
</dbReference>
<dbReference type="InterPro" id="IPR029058">
    <property type="entry name" value="AB_hydrolase_fold"/>
</dbReference>
<dbReference type="AlphaFoldDB" id="A0A6J7I1Q4"/>
<dbReference type="Pfam" id="PF00561">
    <property type="entry name" value="Abhydrolase_1"/>
    <property type="match status" value="1"/>
</dbReference>
<dbReference type="InterPro" id="IPR000073">
    <property type="entry name" value="AB_hydrolase_1"/>
</dbReference>
<feature type="domain" description="AB hydrolase-1" evidence="2">
    <location>
        <begin position="46"/>
        <end position="172"/>
    </location>
</feature>
<gene>
    <name evidence="4" type="ORF">UFOPK2656_01598</name>
    <name evidence="5" type="ORF">UFOPK3651_01080</name>
    <name evidence="6" type="ORF">UFOPK3931_02665</name>
    <name evidence="3" type="ORF">UFOPK4189_01219</name>
</gene>
<protein>
    <submittedName>
        <fullName evidence="5">Unannotated protein</fullName>
    </submittedName>
</protein>
<dbReference type="GO" id="GO:0016020">
    <property type="term" value="C:membrane"/>
    <property type="evidence" value="ECO:0007669"/>
    <property type="project" value="TreeGrafter"/>
</dbReference>
<dbReference type="SUPFAM" id="SSF53474">
    <property type="entry name" value="alpha/beta-Hydrolases"/>
    <property type="match status" value="1"/>
</dbReference>
<dbReference type="EMBL" id="CAEZYF010000008">
    <property type="protein sequence ID" value="CAB4723852.1"/>
    <property type="molecule type" value="Genomic_DNA"/>
</dbReference>
<dbReference type="EMBL" id="CAFBOL010000098">
    <property type="protein sequence ID" value="CAB5008365.1"/>
    <property type="molecule type" value="Genomic_DNA"/>
</dbReference>
<dbReference type="PANTHER" id="PTHR43798:SF33">
    <property type="entry name" value="HYDROLASE, PUTATIVE (AFU_ORTHOLOGUE AFUA_2G14860)-RELATED"/>
    <property type="match status" value="1"/>
</dbReference>
<evidence type="ECO:0000259" key="2">
    <source>
        <dbReference type="Pfam" id="PF00561"/>
    </source>
</evidence>
<proteinExistence type="predicted"/>
<name>A0A6J7I1Q4_9ZZZZ</name>
<evidence type="ECO:0000313" key="6">
    <source>
        <dbReference type="EMBL" id="CAB5008365.1"/>
    </source>
</evidence>
<dbReference type="PRINTS" id="PR00111">
    <property type="entry name" value="ABHYDROLASE"/>
</dbReference>
<evidence type="ECO:0000256" key="1">
    <source>
        <dbReference type="SAM" id="MobiDB-lite"/>
    </source>
</evidence>
<dbReference type="Gene3D" id="3.40.50.1820">
    <property type="entry name" value="alpha/beta hydrolase"/>
    <property type="match status" value="1"/>
</dbReference>
<evidence type="ECO:0000313" key="4">
    <source>
        <dbReference type="EMBL" id="CAB4723852.1"/>
    </source>
</evidence>
<dbReference type="PANTHER" id="PTHR43798">
    <property type="entry name" value="MONOACYLGLYCEROL LIPASE"/>
    <property type="match status" value="1"/>
</dbReference>
<accession>A0A6J7I1Q4</accession>
<organism evidence="5">
    <name type="scientific">freshwater metagenome</name>
    <dbReference type="NCBI Taxonomy" id="449393"/>
    <lineage>
        <taxon>unclassified sequences</taxon>
        <taxon>metagenomes</taxon>
        <taxon>ecological metagenomes</taxon>
    </lineage>
</organism>
<dbReference type="EMBL" id="CAFBMT010000005">
    <property type="protein sequence ID" value="CAB4924597.1"/>
    <property type="molecule type" value="Genomic_DNA"/>
</dbReference>
<evidence type="ECO:0000313" key="3">
    <source>
        <dbReference type="EMBL" id="CAB4363440.1"/>
    </source>
</evidence>
<feature type="region of interest" description="Disordered" evidence="1">
    <location>
        <begin position="1"/>
        <end position="27"/>
    </location>
</feature>
<evidence type="ECO:0000313" key="5">
    <source>
        <dbReference type="EMBL" id="CAB4924597.1"/>
    </source>
</evidence>
<sequence>MAIRDGKSATEVSAEGTPPLPPGAAMHLPGRGTTFVRTMAGPPNAPTVLLLHGWTASCDLNWYTCYQPLSRHYRVVALDHRGHGRGIRSKKAFRLEDCADDALAVCDVLGIDQVIPVGYSMGGPVAQLIWQRHRERVRGLVLCATAPHFISSREERMGFLGLSGLAALARLTPSQARQWLTDQVYLQRKTEEWQPWAIQEASLHDWRMVLEAGRAIGKFDSRPWISDIDVPTSTLITMRDKVVPLRRQVRLFEGIAGAEAFRVDGDHDAVVANADRFVPTLLRAVHSVIERSQALPS</sequence>
<reference evidence="5" key="1">
    <citation type="submission" date="2020-05" db="EMBL/GenBank/DDBJ databases">
        <authorList>
            <person name="Chiriac C."/>
            <person name="Salcher M."/>
            <person name="Ghai R."/>
            <person name="Kavagutti S V."/>
        </authorList>
    </citation>
    <scope>NUCLEOTIDE SEQUENCE</scope>
</reference>
<dbReference type="EMBL" id="CAESGF010000005">
    <property type="protein sequence ID" value="CAB4363440.1"/>
    <property type="molecule type" value="Genomic_DNA"/>
</dbReference>